<dbReference type="SUPFAM" id="SSF140741">
    <property type="entry name" value="RUN domain-like"/>
    <property type="match status" value="1"/>
</dbReference>
<evidence type="ECO:0000259" key="2">
    <source>
        <dbReference type="PROSITE" id="PS50826"/>
    </source>
</evidence>
<dbReference type="SMART" id="SM00593">
    <property type="entry name" value="RUN"/>
    <property type="match status" value="1"/>
</dbReference>
<evidence type="ECO:0000313" key="3">
    <source>
        <dbReference type="EMBL" id="KAJ8312133.1"/>
    </source>
</evidence>
<dbReference type="Proteomes" id="UP001217089">
    <property type="component" value="Unassembled WGS sequence"/>
</dbReference>
<dbReference type="InterPro" id="IPR004012">
    <property type="entry name" value="Run_dom"/>
</dbReference>
<name>A0ABQ9F934_TEGGR</name>
<sequence>MTANEAENRQKLLRAVKKEVKQIMEEAVTRKFVHEESSSITSLCGAVEACLLHGLKKRALGLFKLSTTAALLQKVSKQCESASHVIKVLSDIESTDSNKKSVDSNKNQTSRKLALQSYNPRYLWIRIAIFEKQLAKILDYLVQNNSKYYEVDALISDPVDGPIFASLLVGPCALDYTKMKTSDHYWTDPPADELVQRHRIHSSTNHITGPGSPKRPGLQLSEFSLSFS</sequence>
<dbReference type="InterPro" id="IPR037213">
    <property type="entry name" value="Run_dom_sf"/>
</dbReference>
<comment type="caution">
    <text evidence="3">The sequence shown here is derived from an EMBL/GenBank/DDBJ whole genome shotgun (WGS) entry which is preliminary data.</text>
</comment>
<gene>
    <name evidence="3" type="ORF">KUTeg_009506</name>
</gene>
<reference evidence="3 4" key="1">
    <citation type="submission" date="2022-12" db="EMBL/GenBank/DDBJ databases">
        <title>Chromosome-level genome of Tegillarca granosa.</title>
        <authorList>
            <person name="Kim J."/>
        </authorList>
    </citation>
    <scope>NUCLEOTIDE SEQUENCE [LARGE SCALE GENOMIC DNA]</scope>
    <source>
        <strain evidence="3">Teg-2019</strain>
        <tissue evidence="3">Adductor muscle</tissue>
    </source>
</reference>
<accession>A0ABQ9F934</accession>
<dbReference type="Pfam" id="PF02759">
    <property type="entry name" value="RUN"/>
    <property type="match status" value="1"/>
</dbReference>
<protein>
    <recommendedName>
        <fullName evidence="2">RUN domain-containing protein</fullName>
    </recommendedName>
</protein>
<feature type="domain" description="RUN" evidence="2">
    <location>
        <begin position="34"/>
        <end position="184"/>
    </location>
</feature>
<dbReference type="EMBL" id="JARBDR010000440">
    <property type="protein sequence ID" value="KAJ8312133.1"/>
    <property type="molecule type" value="Genomic_DNA"/>
</dbReference>
<dbReference type="PROSITE" id="PS50826">
    <property type="entry name" value="RUN"/>
    <property type="match status" value="1"/>
</dbReference>
<organism evidence="3 4">
    <name type="scientific">Tegillarca granosa</name>
    <name type="common">Malaysian cockle</name>
    <name type="synonym">Anadara granosa</name>
    <dbReference type="NCBI Taxonomy" id="220873"/>
    <lineage>
        <taxon>Eukaryota</taxon>
        <taxon>Metazoa</taxon>
        <taxon>Spiralia</taxon>
        <taxon>Lophotrochozoa</taxon>
        <taxon>Mollusca</taxon>
        <taxon>Bivalvia</taxon>
        <taxon>Autobranchia</taxon>
        <taxon>Pteriomorphia</taxon>
        <taxon>Arcoida</taxon>
        <taxon>Arcoidea</taxon>
        <taxon>Arcidae</taxon>
        <taxon>Tegillarca</taxon>
    </lineage>
</organism>
<dbReference type="CDD" id="cd17687">
    <property type="entry name" value="RUN_SGSM1_like"/>
    <property type="match status" value="1"/>
</dbReference>
<keyword evidence="4" id="KW-1185">Reference proteome</keyword>
<evidence type="ECO:0000256" key="1">
    <source>
        <dbReference type="SAM" id="MobiDB-lite"/>
    </source>
</evidence>
<proteinExistence type="predicted"/>
<dbReference type="Gene3D" id="1.20.58.900">
    <property type="match status" value="1"/>
</dbReference>
<feature type="region of interest" description="Disordered" evidence="1">
    <location>
        <begin position="203"/>
        <end position="228"/>
    </location>
</feature>
<evidence type="ECO:0000313" key="4">
    <source>
        <dbReference type="Proteomes" id="UP001217089"/>
    </source>
</evidence>